<dbReference type="EMBL" id="CAUYUJ010008635">
    <property type="protein sequence ID" value="CAK0824507.1"/>
    <property type="molecule type" value="Genomic_DNA"/>
</dbReference>
<comment type="caution">
    <text evidence="2">The sequence shown here is derived from an EMBL/GenBank/DDBJ whole genome shotgun (WGS) entry which is preliminary data.</text>
</comment>
<organism evidence="2 4">
    <name type="scientific">Prorocentrum cordatum</name>
    <dbReference type="NCBI Taxonomy" id="2364126"/>
    <lineage>
        <taxon>Eukaryota</taxon>
        <taxon>Sar</taxon>
        <taxon>Alveolata</taxon>
        <taxon>Dinophyceae</taxon>
        <taxon>Prorocentrales</taxon>
        <taxon>Prorocentraceae</taxon>
        <taxon>Prorocentrum</taxon>
    </lineage>
</organism>
<sequence>MDEDSEDEDSDADDLDDVEEPLQWWSDFMAWLMQFESLSVCFLLGMYVMHLTYNLKVYKDELSYDVWWYHLGFLVPLLFSLLVLFPLGLVELTTVQAFSAPDQEVLHTIVSEVRQAHTDLVFIQNKVTGLTQGKAKALLLNANGGDDTVKRMDLMSLLVSIDVHLTKERALGVFDLVDQEHDDTGVTRGKTMKLKVKNCLEDAIDTQVPIDDLLDSARKAKMDGNSGKEA</sequence>
<feature type="transmembrane region" description="Helical" evidence="1">
    <location>
        <begin position="67"/>
        <end position="89"/>
    </location>
</feature>
<keyword evidence="1" id="KW-1133">Transmembrane helix</keyword>
<evidence type="ECO:0000313" key="3">
    <source>
        <dbReference type="EMBL" id="CAK0824507.1"/>
    </source>
</evidence>
<keyword evidence="4" id="KW-1185">Reference proteome</keyword>
<keyword evidence="1" id="KW-0812">Transmembrane</keyword>
<feature type="transmembrane region" description="Helical" evidence="1">
    <location>
        <begin position="31"/>
        <end position="55"/>
    </location>
</feature>
<gene>
    <name evidence="2" type="ORF">PCOR1329_LOCUS15388</name>
    <name evidence="3" type="ORF">PCOR1329_LOCUS24898</name>
</gene>
<reference evidence="2" key="1">
    <citation type="submission" date="2023-10" db="EMBL/GenBank/DDBJ databases">
        <authorList>
            <person name="Chen Y."/>
            <person name="Shah S."/>
            <person name="Dougan E. K."/>
            <person name="Thang M."/>
            <person name="Chan C."/>
        </authorList>
    </citation>
    <scope>NUCLEOTIDE SEQUENCE [LARGE SCALE GENOMIC DNA]</scope>
</reference>
<proteinExistence type="predicted"/>
<evidence type="ECO:0000313" key="2">
    <source>
        <dbReference type="EMBL" id="CAK0810418.1"/>
    </source>
</evidence>
<dbReference type="Proteomes" id="UP001189429">
    <property type="component" value="Unassembled WGS sequence"/>
</dbReference>
<evidence type="ECO:0000256" key="1">
    <source>
        <dbReference type="SAM" id="Phobius"/>
    </source>
</evidence>
<evidence type="ECO:0000313" key="4">
    <source>
        <dbReference type="Proteomes" id="UP001189429"/>
    </source>
</evidence>
<protein>
    <submittedName>
        <fullName evidence="2">Uncharacterized protein</fullName>
    </submittedName>
</protein>
<keyword evidence="1" id="KW-0472">Membrane</keyword>
<accession>A0ABN9QXD7</accession>
<dbReference type="EMBL" id="CAUYUJ010004654">
    <property type="protein sequence ID" value="CAK0810418.1"/>
    <property type="molecule type" value="Genomic_DNA"/>
</dbReference>
<name>A0ABN9QXD7_9DINO</name>